<accession>A0ABM5JW49</accession>
<protein>
    <submittedName>
        <fullName evidence="2">Uncharacterized protein</fullName>
    </submittedName>
</protein>
<proteinExistence type="predicted"/>
<feature type="region of interest" description="Disordered" evidence="1">
    <location>
        <begin position="1"/>
        <end position="34"/>
    </location>
</feature>
<dbReference type="EnsemblMetazoa" id="XM_050646208.1">
    <property type="protein sequence ID" value="XP_050502165.1"/>
    <property type="gene ID" value="LOC126881739"/>
</dbReference>
<keyword evidence="3" id="KW-1185">Reference proteome</keyword>
<dbReference type="Proteomes" id="UP001652700">
    <property type="component" value="Unplaced"/>
</dbReference>
<dbReference type="PANTHER" id="PTHR46601">
    <property type="entry name" value="ULP_PROTEASE DOMAIN-CONTAINING PROTEIN"/>
    <property type="match status" value="1"/>
</dbReference>
<evidence type="ECO:0000313" key="3">
    <source>
        <dbReference type="Proteomes" id="UP001652700"/>
    </source>
</evidence>
<dbReference type="PANTHER" id="PTHR46601:SF2">
    <property type="entry name" value="UBIQUITIN-LIKE PROTEASE FAMILY PROFILE DOMAIN-CONTAINING PROTEIN"/>
    <property type="match status" value="1"/>
</dbReference>
<feature type="compositionally biased region" description="Basic and acidic residues" evidence="1">
    <location>
        <begin position="15"/>
        <end position="34"/>
    </location>
</feature>
<feature type="region of interest" description="Disordered" evidence="1">
    <location>
        <begin position="51"/>
        <end position="94"/>
    </location>
</feature>
<dbReference type="GeneID" id="126881739"/>
<sequence length="291" mass="33675">MAPVKDRVKKHREKTKKDPEKWEALKKKERERDKLRRLKKKEILKTNPQLQQQVRNKVNDRVKAHRERKKLLASAESTSKPTESPIGTYNSPRTFGKAVNKVKRSLPNSPHKKTAVLKKLVSDVIGIESLVSSTRKVKHAHVTAENRALVVEFFCRDDISRQTPGIKDVKTIRKKGEQKQKLQKRFMVMTVGEAYEEFKKRFPDVNIGKSNFFSWRPEHVCLVSDMPHDVCVCKIHFNFINLLESIHKGIPVIPRCHNELLKHLCCDPQNENCMYGTALPDVPLFAGRPDF</sequence>
<organism evidence="2 3">
    <name type="scientific">Diabrotica virgifera virgifera</name>
    <name type="common">western corn rootworm</name>
    <dbReference type="NCBI Taxonomy" id="50390"/>
    <lineage>
        <taxon>Eukaryota</taxon>
        <taxon>Metazoa</taxon>
        <taxon>Ecdysozoa</taxon>
        <taxon>Arthropoda</taxon>
        <taxon>Hexapoda</taxon>
        <taxon>Insecta</taxon>
        <taxon>Pterygota</taxon>
        <taxon>Neoptera</taxon>
        <taxon>Endopterygota</taxon>
        <taxon>Coleoptera</taxon>
        <taxon>Polyphaga</taxon>
        <taxon>Cucujiformia</taxon>
        <taxon>Chrysomeloidea</taxon>
        <taxon>Chrysomelidae</taxon>
        <taxon>Galerucinae</taxon>
        <taxon>Diabroticina</taxon>
        <taxon>Diabroticites</taxon>
        <taxon>Diabrotica</taxon>
    </lineage>
</organism>
<dbReference type="RefSeq" id="XP_050502165.1">
    <property type="nucleotide sequence ID" value="XM_050646208.1"/>
</dbReference>
<name>A0ABM5JW49_DIAVI</name>
<evidence type="ECO:0000313" key="2">
    <source>
        <dbReference type="EnsemblMetazoa" id="XP_050502165.1"/>
    </source>
</evidence>
<reference evidence="2" key="1">
    <citation type="submission" date="2025-05" db="UniProtKB">
        <authorList>
            <consortium name="EnsemblMetazoa"/>
        </authorList>
    </citation>
    <scope>IDENTIFICATION</scope>
</reference>
<evidence type="ECO:0000256" key="1">
    <source>
        <dbReference type="SAM" id="MobiDB-lite"/>
    </source>
</evidence>
<feature type="compositionally biased region" description="Polar residues" evidence="1">
    <location>
        <begin position="75"/>
        <end position="93"/>
    </location>
</feature>